<keyword evidence="2" id="KW-0812">Transmembrane</keyword>
<organism evidence="3 4">
    <name type="scientific">Zasmidium cellare</name>
    <name type="common">Wine cellar mold</name>
    <name type="synonym">Racodium cellare</name>
    <dbReference type="NCBI Taxonomy" id="395010"/>
    <lineage>
        <taxon>Eukaryota</taxon>
        <taxon>Fungi</taxon>
        <taxon>Dikarya</taxon>
        <taxon>Ascomycota</taxon>
        <taxon>Pezizomycotina</taxon>
        <taxon>Dothideomycetes</taxon>
        <taxon>Dothideomycetidae</taxon>
        <taxon>Mycosphaerellales</taxon>
        <taxon>Mycosphaerellaceae</taxon>
        <taxon>Zasmidium</taxon>
    </lineage>
</organism>
<keyword evidence="4" id="KW-1185">Reference proteome</keyword>
<dbReference type="EMBL" id="JAXOVC010000001">
    <property type="protein sequence ID" value="KAK4506791.1"/>
    <property type="molecule type" value="Genomic_DNA"/>
</dbReference>
<reference evidence="3 4" key="1">
    <citation type="journal article" date="2023" name="G3 (Bethesda)">
        <title>A chromosome-level genome assembly of Zasmidium syzygii isolated from banana leaves.</title>
        <authorList>
            <person name="van Westerhoven A.C."/>
            <person name="Mehrabi R."/>
            <person name="Talebi R."/>
            <person name="Steentjes M.B.F."/>
            <person name="Corcolon B."/>
            <person name="Chong P.A."/>
            <person name="Kema G.H.J."/>
            <person name="Seidl M.F."/>
        </authorList>
    </citation>
    <scope>NUCLEOTIDE SEQUENCE [LARGE SCALE GENOMIC DNA]</scope>
    <source>
        <strain evidence="3 4">P124</strain>
    </source>
</reference>
<feature type="region of interest" description="Disordered" evidence="1">
    <location>
        <begin position="163"/>
        <end position="275"/>
    </location>
</feature>
<comment type="caution">
    <text evidence="3">The sequence shown here is derived from an EMBL/GenBank/DDBJ whole genome shotgun (WGS) entry which is preliminary data.</text>
</comment>
<feature type="region of interest" description="Disordered" evidence="1">
    <location>
        <begin position="1"/>
        <end position="32"/>
    </location>
</feature>
<evidence type="ECO:0000313" key="4">
    <source>
        <dbReference type="Proteomes" id="UP001305779"/>
    </source>
</evidence>
<accession>A0ABR0EYR5</accession>
<keyword evidence="2" id="KW-1133">Transmembrane helix</keyword>
<proteinExistence type="predicted"/>
<evidence type="ECO:0000256" key="1">
    <source>
        <dbReference type="SAM" id="MobiDB-lite"/>
    </source>
</evidence>
<evidence type="ECO:0000256" key="2">
    <source>
        <dbReference type="SAM" id="Phobius"/>
    </source>
</evidence>
<name>A0ABR0EYR5_ZASCE</name>
<sequence>MSGKGTKDLAKGPQDPGKPSTPGERQQMLEAVAASQKIAKAQEYAQSLRDKAAKARDPKERERFFREAYAKEVEVHGEQSKLSRRMQSGTWQGMFGGGGIGLGTGMGLGAVVGTLVGTIVSVPTTALGTLIGAGVGAIHGPWITIGGIKKKWTEASPEEVVDYYQSPEGKAEAAQQQAGMSAESGGPADPVEPVVKKKPRKLEVRSKPVPVDSFEAAQEAAGIPEAQRRKPRKLDSRSQSRDTVPQRSRSSYGKENIGDLQPTKEAEDSGYAEDS</sequence>
<feature type="transmembrane region" description="Helical" evidence="2">
    <location>
        <begin position="94"/>
        <end position="120"/>
    </location>
</feature>
<evidence type="ECO:0000313" key="3">
    <source>
        <dbReference type="EMBL" id="KAK4506791.1"/>
    </source>
</evidence>
<protein>
    <submittedName>
        <fullName evidence="3">Uncharacterized protein</fullName>
    </submittedName>
</protein>
<gene>
    <name evidence="3" type="ORF">PRZ48_000524</name>
</gene>
<feature type="transmembrane region" description="Helical" evidence="2">
    <location>
        <begin position="126"/>
        <end position="145"/>
    </location>
</feature>
<feature type="compositionally biased region" description="Polar residues" evidence="1">
    <location>
        <begin position="241"/>
        <end position="253"/>
    </location>
</feature>
<dbReference type="Proteomes" id="UP001305779">
    <property type="component" value="Unassembled WGS sequence"/>
</dbReference>
<keyword evidence="2" id="KW-0472">Membrane</keyword>
<feature type="compositionally biased region" description="Basic and acidic residues" evidence="1">
    <location>
        <begin position="1"/>
        <end position="10"/>
    </location>
</feature>